<dbReference type="InterPro" id="IPR013083">
    <property type="entry name" value="Znf_RING/FYVE/PHD"/>
</dbReference>
<evidence type="ECO:0000256" key="2">
    <source>
        <dbReference type="ARBA" id="ARBA00022833"/>
    </source>
</evidence>
<feature type="domain" description="RING-type" evidence="5">
    <location>
        <begin position="38"/>
        <end position="77"/>
    </location>
</feature>
<evidence type="ECO:0000313" key="6">
    <source>
        <dbReference type="EMBL" id="KAH7986148.1"/>
    </source>
</evidence>
<dbReference type="Gene3D" id="2.10.90.10">
    <property type="entry name" value="Cystine-knot cytokines"/>
    <property type="match status" value="2"/>
</dbReference>
<accession>A0A9D4YRM0</accession>
<name>A0A9D4YRM0_RHISA</name>
<dbReference type="GO" id="GO:0008270">
    <property type="term" value="F:zinc ion binding"/>
    <property type="evidence" value="ECO:0007669"/>
    <property type="project" value="UniProtKB-KW"/>
</dbReference>
<dbReference type="AlphaFoldDB" id="A0A9D4YRM0"/>
<feature type="region of interest" description="Disordered" evidence="4">
    <location>
        <begin position="220"/>
        <end position="241"/>
    </location>
</feature>
<evidence type="ECO:0000256" key="4">
    <source>
        <dbReference type="SAM" id="MobiDB-lite"/>
    </source>
</evidence>
<dbReference type="VEuPathDB" id="VectorBase:RSAN_032116"/>
<evidence type="ECO:0000256" key="1">
    <source>
        <dbReference type="ARBA" id="ARBA00022771"/>
    </source>
</evidence>
<dbReference type="SUPFAM" id="SSF57501">
    <property type="entry name" value="Cystine-knot cytokines"/>
    <property type="match status" value="1"/>
</dbReference>
<organism evidence="6 7">
    <name type="scientific">Rhipicephalus sanguineus</name>
    <name type="common">Brown dog tick</name>
    <name type="synonym">Ixodes sanguineus</name>
    <dbReference type="NCBI Taxonomy" id="34632"/>
    <lineage>
        <taxon>Eukaryota</taxon>
        <taxon>Metazoa</taxon>
        <taxon>Ecdysozoa</taxon>
        <taxon>Arthropoda</taxon>
        <taxon>Chelicerata</taxon>
        <taxon>Arachnida</taxon>
        <taxon>Acari</taxon>
        <taxon>Parasitiformes</taxon>
        <taxon>Ixodida</taxon>
        <taxon>Ixodoidea</taxon>
        <taxon>Ixodidae</taxon>
        <taxon>Rhipicephalinae</taxon>
        <taxon>Rhipicephalus</taxon>
        <taxon>Rhipicephalus</taxon>
    </lineage>
</organism>
<reference evidence="6" key="2">
    <citation type="submission" date="2021-09" db="EMBL/GenBank/DDBJ databases">
        <authorList>
            <person name="Jia N."/>
            <person name="Wang J."/>
            <person name="Shi W."/>
            <person name="Du L."/>
            <person name="Sun Y."/>
            <person name="Zhan W."/>
            <person name="Jiang J."/>
            <person name="Wang Q."/>
            <person name="Zhang B."/>
            <person name="Ji P."/>
            <person name="Sakyi L.B."/>
            <person name="Cui X."/>
            <person name="Yuan T."/>
            <person name="Jiang B."/>
            <person name="Yang W."/>
            <person name="Lam T.T.-Y."/>
            <person name="Chang Q."/>
            <person name="Ding S."/>
            <person name="Wang X."/>
            <person name="Zhu J."/>
            <person name="Ruan X."/>
            <person name="Zhao L."/>
            <person name="Wei J."/>
            <person name="Que T."/>
            <person name="Du C."/>
            <person name="Cheng J."/>
            <person name="Dai P."/>
            <person name="Han X."/>
            <person name="Huang E."/>
            <person name="Gao Y."/>
            <person name="Liu J."/>
            <person name="Shao H."/>
            <person name="Ye R."/>
            <person name="Li L."/>
            <person name="Wei W."/>
            <person name="Wang X."/>
            <person name="Wang C."/>
            <person name="Huo Q."/>
            <person name="Li W."/>
            <person name="Guo W."/>
            <person name="Chen H."/>
            <person name="Chen S."/>
            <person name="Zhou L."/>
            <person name="Zhou L."/>
            <person name="Ni X."/>
            <person name="Tian J."/>
            <person name="Zhou Y."/>
            <person name="Sheng Y."/>
            <person name="Liu T."/>
            <person name="Pan Y."/>
            <person name="Xia L."/>
            <person name="Li J."/>
            <person name="Zhao F."/>
            <person name="Cao W."/>
        </authorList>
    </citation>
    <scope>NUCLEOTIDE SEQUENCE</scope>
    <source>
        <strain evidence="6">Rsan-2018</strain>
        <tissue evidence="6">Larvae</tissue>
    </source>
</reference>
<dbReference type="SUPFAM" id="SSF49599">
    <property type="entry name" value="TRAF domain-like"/>
    <property type="match status" value="1"/>
</dbReference>
<dbReference type="Proteomes" id="UP000821837">
    <property type="component" value="Unassembled WGS sequence"/>
</dbReference>
<dbReference type="EMBL" id="JABSTV010000568">
    <property type="protein sequence ID" value="KAH7986148.1"/>
    <property type="molecule type" value="Genomic_DNA"/>
</dbReference>
<dbReference type="InterPro" id="IPR001841">
    <property type="entry name" value="Znf_RING"/>
</dbReference>
<proteinExistence type="predicted"/>
<dbReference type="GO" id="GO:0009898">
    <property type="term" value="C:cytoplasmic side of plasma membrane"/>
    <property type="evidence" value="ECO:0007669"/>
    <property type="project" value="TreeGrafter"/>
</dbReference>
<reference evidence="6" key="1">
    <citation type="journal article" date="2020" name="Cell">
        <title>Large-Scale Comparative Analyses of Tick Genomes Elucidate Their Genetic Diversity and Vector Capacities.</title>
        <authorList>
            <consortium name="Tick Genome and Microbiome Consortium (TIGMIC)"/>
            <person name="Jia N."/>
            <person name="Wang J."/>
            <person name="Shi W."/>
            <person name="Du L."/>
            <person name="Sun Y."/>
            <person name="Zhan W."/>
            <person name="Jiang J.F."/>
            <person name="Wang Q."/>
            <person name="Zhang B."/>
            <person name="Ji P."/>
            <person name="Bell-Sakyi L."/>
            <person name="Cui X.M."/>
            <person name="Yuan T.T."/>
            <person name="Jiang B.G."/>
            <person name="Yang W.F."/>
            <person name="Lam T.T."/>
            <person name="Chang Q.C."/>
            <person name="Ding S.J."/>
            <person name="Wang X.J."/>
            <person name="Zhu J.G."/>
            <person name="Ruan X.D."/>
            <person name="Zhao L."/>
            <person name="Wei J.T."/>
            <person name="Ye R.Z."/>
            <person name="Que T.C."/>
            <person name="Du C.H."/>
            <person name="Zhou Y.H."/>
            <person name="Cheng J.X."/>
            <person name="Dai P.F."/>
            <person name="Guo W.B."/>
            <person name="Han X.H."/>
            <person name="Huang E.J."/>
            <person name="Li L.F."/>
            <person name="Wei W."/>
            <person name="Gao Y.C."/>
            <person name="Liu J.Z."/>
            <person name="Shao H.Z."/>
            <person name="Wang X."/>
            <person name="Wang C.C."/>
            <person name="Yang T.C."/>
            <person name="Huo Q.B."/>
            <person name="Li W."/>
            <person name="Chen H.Y."/>
            <person name="Chen S.E."/>
            <person name="Zhou L.G."/>
            <person name="Ni X.B."/>
            <person name="Tian J.H."/>
            <person name="Sheng Y."/>
            <person name="Liu T."/>
            <person name="Pan Y.S."/>
            <person name="Xia L.Y."/>
            <person name="Li J."/>
            <person name="Zhao F."/>
            <person name="Cao W.C."/>
        </authorList>
    </citation>
    <scope>NUCLEOTIDE SEQUENCE</scope>
    <source>
        <strain evidence="6">Rsan-2018</strain>
    </source>
</reference>
<dbReference type="Gene3D" id="3.30.40.10">
    <property type="entry name" value="Zinc/RING finger domain, C3HC4 (zinc finger)"/>
    <property type="match status" value="2"/>
</dbReference>
<protein>
    <recommendedName>
        <fullName evidence="5">RING-type domain-containing protein</fullName>
    </recommendedName>
</protein>
<dbReference type="PROSITE" id="PS50089">
    <property type="entry name" value="ZF_RING_2"/>
    <property type="match status" value="1"/>
</dbReference>
<dbReference type="GO" id="GO:0005164">
    <property type="term" value="F:tumor necrosis factor receptor binding"/>
    <property type="evidence" value="ECO:0007669"/>
    <property type="project" value="TreeGrafter"/>
</dbReference>
<evidence type="ECO:0000313" key="7">
    <source>
        <dbReference type="Proteomes" id="UP000821837"/>
    </source>
</evidence>
<evidence type="ECO:0000259" key="5">
    <source>
        <dbReference type="PROSITE" id="PS50089"/>
    </source>
</evidence>
<keyword evidence="7" id="KW-1185">Reference proteome</keyword>
<dbReference type="PANTHER" id="PTHR10131:SF138">
    <property type="entry name" value="RE66324P"/>
    <property type="match status" value="1"/>
</dbReference>
<dbReference type="VEuPathDB" id="VectorBase:RSAN_055373"/>
<dbReference type="InterPro" id="IPR029034">
    <property type="entry name" value="Cystine-knot_cytokine"/>
</dbReference>
<dbReference type="PANTHER" id="PTHR10131">
    <property type="entry name" value="TNF RECEPTOR ASSOCIATED FACTOR"/>
    <property type="match status" value="1"/>
</dbReference>
<keyword evidence="1 3" id="KW-0863">Zinc-finger</keyword>
<gene>
    <name evidence="6" type="ORF">HPB52_025176</name>
</gene>
<dbReference type="SUPFAM" id="SSF57850">
    <property type="entry name" value="RING/U-box"/>
    <property type="match status" value="1"/>
</dbReference>
<keyword evidence="2" id="KW-0862">Zinc</keyword>
<dbReference type="GO" id="GO:0043122">
    <property type="term" value="P:regulation of canonical NF-kappaB signal transduction"/>
    <property type="evidence" value="ECO:0007669"/>
    <property type="project" value="TreeGrafter"/>
</dbReference>
<keyword evidence="1 3" id="KW-0479">Metal-binding</keyword>
<evidence type="ECO:0000256" key="3">
    <source>
        <dbReference type="PROSITE-ProRule" id="PRU00175"/>
    </source>
</evidence>
<comment type="caution">
    <text evidence="6">The sequence shown here is derived from an EMBL/GenBank/DDBJ whole genome shotgun (WGS) entry which is preliminary data.</text>
</comment>
<dbReference type="VEuPathDB" id="VectorBase:RSAN_047021"/>
<sequence>MSSSKPKVLLHQLSEHVVAGVNWRPLRLVADVPREHVCEHCHVIPRETALLPCKHALCDLCHEASTSAGETVCPIDRQSCGKDELRMIPLPETISNSLKAHCWNEDKGCDFSGTLETLLRHYETECEYRSIPCSVSRETVLLKNLPAHCNVDGCIASGGAAAASAGLNPTLDAVPSVESITDAVEERKRQLVEIHSCVSAMQPHLEKLYQVSAKRVQEAQELQRQQADRERQPEGGGFFRSVGSSIRRSFRRARQAASFRQQTPRDSESKAYGIAPLGLRCLCRSVKVSIIRRIKMYYACAIVTSCVLLHAAALEDRLAPSVFGRALFPNDKCSPQPGGKSIGERATCRFTTTVDVDTRRVPAKLPVVRCNCPGNLCHSNGDYRCQEVRRTFRVAYRLRLLGARRLTVFEKALFANDMCAPQPRGASIGERATCTFTTTVDVDATRVPAELPVVKCNCPGNLCRSDGDYRCQEVRSTFRVAYRGGTELVNGTVELTTSCVCAVSRTAVAGGGDRISNVNKSPS</sequence>